<dbReference type="Gene3D" id="2.60.120.730">
    <property type="match status" value="2"/>
</dbReference>
<dbReference type="AlphaFoldDB" id="A0A7Y4B380"/>
<gene>
    <name evidence="3" type="ORF">F0254_08750</name>
</gene>
<evidence type="ECO:0000259" key="1">
    <source>
        <dbReference type="Pfam" id="PF18628"/>
    </source>
</evidence>
<sequence length="278" mass="31106">MVLMEALKQPFNPRPRELDPVEGVNWGNQATLRLVSGPTYQNIELVTDILDAADIERITVKVNGREIVNVTGQDLIDLQEHKKEYVQAGRYVLNFSDLSMRTKLGIRTGELVTLQGEIWFMYIQLKAKTGAAAPMIRARAHTTAAQSQRIYMPRIYSQTWYAASSGRTPFDFAERSAALSIKRLHLKDNTIERVRVLRDEREELNVNKADNAYDLAAAGREQNAGFFSMDFTRCGFGSEARLPTAAMKQLAFEVEKTAAGSIPVLIEAIEQVAVPTAQ</sequence>
<feature type="domain" description="Viral coat protein P2 N-terminal" evidence="1">
    <location>
        <begin position="15"/>
        <end position="142"/>
    </location>
</feature>
<evidence type="ECO:0000313" key="4">
    <source>
        <dbReference type="Proteomes" id="UP000532247"/>
    </source>
</evidence>
<evidence type="ECO:0000259" key="2">
    <source>
        <dbReference type="Pfam" id="PF25513"/>
    </source>
</evidence>
<proteinExistence type="predicted"/>
<dbReference type="Pfam" id="PF25513">
    <property type="entry name" value="P2_C"/>
    <property type="match status" value="1"/>
</dbReference>
<dbReference type="InterPro" id="IPR053751">
    <property type="entry name" value="Viral_Major_Capsid_sf"/>
</dbReference>
<name>A0A7Y4B380_VIBAL</name>
<comment type="caution">
    <text evidence="3">The sequence shown here is derived from an EMBL/GenBank/DDBJ whole genome shotgun (WGS) entry which is preliminary data.</text>
</comment>
<organism evidence="3 4">
    <name type="scientific">Vibrio alginolyticus</name>
    <dbReference type="NCBI Taxonomy" id="663"/>
    <lineage>
        <taxon>Bacteria</taxon>
        <taxon>Pseudomonadati</taxon>
        <taxon>Pseudomonadota</taxon>
        <taxon>Gammaproteobacteria</taxon>
        <taxon>Vibrionales</taxon>
        <taxon>Vibrionaceae</taxon>
        <taxon>Vibrio</taxon>
    </lineage>
</organism>
<reference evidence="3 4" key="1">
    <citation type="submission" date="2019-09" db="EMBL/GenBank/DDBJ databases">
        <title>Draft genome sequencing and comparative genomics of hatchery-associated Vibrios.</title>
        <authorList>
            <person name="Kehlet-Delgado H."/>
            <person name="Mueller R.S."/>
        </authorList>
    </citation>
    <scope>NUCLEOTIDE SEQUENCE [LARGE SCALE GENOMIC DNA]</scope>
    <source>
        <strain evidence="3 4">081416A</strain>
    </source>
</reference>
<dbReference type="Proteomes" id="UP000532247">
    <property type="component" value="Unassembled WGS sequence"/>
</dbReference>
<dbReference type="EMBL" id="VTYF01000003">
    <property type="protein sequence ID" value="NOI08956.1"/>
    <property type="molecule type" value="Genomic_DNA"/>
</dbReference>
<feature type="domain" description="Viral coat protein P2 C-terminal" evidence="2">
    <location>
        <begin position="152"/>
        <end position="272"/>
    </location>
</feature>
<evidence type="ECO:0008006" key="5">
    <source>
        <dbReference type="Google" id="ProtNLM"/>
    </source>
</evidence>
<dbReference type="Pfam" id="PF18628">
    <property type="entry name" value="P2_N"/>
    <property type="match status" value="1"/>
</dbReference>
<accession>A0A7Y4B380</accession>
<protein>
    <recommendedName>
        <fullName evidence="5">Viral coat protein P2 N-terminal domain-containing protein</fullName>
    </recommendedName>
</protein>
<dbReference type="InterPro" id="IPR041377">
    <property type="entry name" value="P2_N"/>
</dbReference>
<evidence type="ECO:0000313" key="3">
    <source>
        <dbReference type="EMBL" id="NOI08956.1"/>
    </source>
</evidence>
<dbReference type="InterPro" id="IPR057915">
    <property type="entry name" value="P2_C"/>
</dbReference>